<protein>
    <submittedName>
        <fullName evidence="1">dUTP diphosphatase</fullName>
        <ecNumber evidence="1">3.6.1.23</ecNumber>
    </submittedName>
</protein>
<comment type="caution">
    <text evidence="1">The sequence shown here is derived from an EMBL/GenBank/DDBJ whole genome shotgun (WGS) entry which is preliminary data.</text>
</comment>
<keyword evidence="2" id="KW-1185">Reference proteome</keyword>
<organism evidence="1 2">
    <name type="scientific">Palleniella muris</name>
    <dbReference type="NCBI Taxonomy" id="3038145"/>
    <lineage>
        <taxon>Bacteria</taxon>
        <taxon>Pseudomonadati</taxon>
        <taxon>Bacteroidota</taxon>
        <taxon>Bacteroidia</taxon>
        <taxon>Bacteroidales</taxon>
        <taxon>Prevotellaceae</taxon>
        <taxon>Palleniella</taxon>
    </lineage>
</organism>
<reference evidence="1" key="1">
    <citation type="submission" date="2019-04" db="EMBL/GenBank/DDBJ databases">
        <title>Microbes associate with the intestines of laboratory mice.</title>
        <authorList>
            <person name="Navarre W."/>
            <person name="Wong E."/>
            <person name="Huang K."/>
            <person name="Tropini C."/>
            <person name="Ng K."/>
            <person name="Yu B."/>
        </authorList>
    </citation>
    <scope>NUCLEOTIDE SEQUENCE</scope>
    <source>
        <strain evidence="1">NM73_A23</strain>
    </source>
</reference>
<proteinExistence type="predicted"/>
<sequence>MLEVKIINKGHHELPAYATEQSAGMDLRANLDEPVVLRPLQRAIVKTGLFMALPAGYEAQVRPRSGLALKHGITVLNSPGTIDADYRGEIGVLLVNLSDKDFTINDGERIAQMVIAKHETVQFVTVDELDETKRGAGGYGHTGVK</sequence>
<dbReference type="Proteomes" id="UP000308886">
    <property type="component" value="Unassembled WGS sequence"/>
</dbReference>
<evidence type="ECO:0000313" key="2">
    <source>
        <dbReference type="Proteomes" id="UP000308886"/>
    </source>
</evidence>
<gene>
    <name evidence="1" type="ORF">E5358_00565</name>
</gene>
<evidence type="ECO:0000313" key="1">
    <source>
        <dbReference type="EMBL" id="TGX84263.1"/>
    </source>
</evidence>
<accession>A0AC61QUA3</accession>
<dbReference type="EMBL" id="SRZC01000001">
    <property type="protein sequence ID" value="TGX84263.1"/>
    <property type="molecule type" value="Genomic_DNA"/>
</dbReference>
<dbReference type="EC" id="3.6.1.23" evidence="1"/>
<name>A0AC61QUA3_9BACT</name>
<keyword evidence="1" id="KW-0378">Hydrolase</keyword>